<feature type="region of interest" description="Disordered" evidence="1">
    <location>
        <begin position="830"/>
        <end position="867"/>
    </location>
</feature>
<dbReference type="Gene3D" id="4.10.60.10">
    <property type="entry name" value="Zinc finger, CCHC-type"/>
    <property type="match status" value="1"/>
</dbReference>
<reference evidence="3 4" key="2">
    <citation type="submission" date="2024-10" db="EMBL/GenBank/DDBJ databases">
        <authorList>
            <person name="Ryan C."/>
        </authorList>
    </citation>
    <scope>NUCLEOTIDE SEQUENCE [LARGE SCALE GENOMIC DNA]</scope>
</reference>
<dbReference type="PANTHER" id="PTHR33087:SF31">
    <property type="entry name" value="OS06G0482850 PROTEIN"/>
    <property type="match status" value="1"/>
</dbReference>
<dbReference type="InterPro" id="IPR053253">
    <property type="entry name" value="Sex_diff_modulator"/>
</dbReference>
<feature type="region of interest" description="Disordered" evidence="1">
    <location>
        <begin position="438"/>
        <end position="556"/>
    </location>
</feature>
<reference evidence="4" key="1">
    <citation type="submission" date="2024-06" db="EMBL/GenBank/DDBJ databases">
        <authorList>
            <person name="Ryan C."/>
        </authorList>
    </citation>
    <scope>NUCLEOTIDE SEQUENCE [LARGE SCALE GENOMIC DNA]</scope>
</reference>
<dbReference type="Proteomes" id="UP001497457">
    <property type="component" value="Chromosome 3rd"/>
</dbReference>
<evidence type="ECO:0000259" key="2">
    <source>
        <dbReference type="SMART" id="SM00343"/>
    </source>
</evidence>
<name>A0ABC9CFS9_9POAL</name>
<evidence type="ECO:0000313" key="4">
    <source>
        <dbReference type="Proteomes" id="UP001497457"/>
    </source>
</evidence>
<feature type="compositionally biased region" description="Basic and acidic residues" evidence="1">
    <location>
        <begin position="453"/>
        <end position="467"/>
    </location>
</feature>
<evidence type="ECO:0000313" key="3">
    <source>
        <dbReference type="EMBL" id="CAL5019139.1"/>
    </source>
</evidence>
<dbReference type="SUPFAM" id="SSF57756">
    <property type="entry name" value="Retrovirus zinc finger-like domains"/>
    <property type="match status" value="1"/>
</dbReference>
<accession>A0ABC9CFS9</accession>
<protein>
    <recommendedName>
        <fullName evidence="2">CCHC-type domain-containing protein</fullName>
    </recommendedName>
</protein>
<evidence type="ECO:0000256" key="1">
    <source>
        <dbReference type="SAM" id="MobiDB-lite"/>
    </source>
</evidence>
<sequence>MGRGHQVWYTEESMGGKRRTAPAIWSRLGPGGGIHGVTSGQPRSNGGGWLATLKAKAGAKRCYNCLSAGHFIAACRDPPRCLHCSRFGHKAFGCHYLPRSAFSSRAAAAAAACSPTAPAPRAAACASTAPAPRAAAAAAPGAATAAAALHAASDASAPRVAGAPAVEAMEEDGYALYARTPGAAERRPGHVQAGAPRTDAIRQAEHDLETFALIAVQVDARVRLEPARIQQEAVRQLHVPCYELGFLLRFDNQVQRDAARRHGAMRIGHVRLQLLPWMRQVGARDALSKFYYQVRLCIEGVPVHARNAESVAGLLPKPSFVDDLDCDMEKPEEEECFRLWIWTTVPDEIATTGTLHLEEPVTLPQEGYADSLMELGMPMGALRCEEAKTMDYDVIIHVDRIHDYRPRPARLSPRSIDSPDEDTEDEWPVKHPFLWSLGVPDGQGRQANVQRRSVLDRLGDRGRDRSPPRGGGASGLGLRQMPPSGPHHLPDFRGGRGSNFHHGSGSRQGGGQHHRRGMNAARMGWRWKAKNSGTAPELGPREQKGKGSYPGSQDAEDSFHIRESLGTDRWVLDPMIDEAGWGFETGQAETGQARPARQQCSVEPTAVLEGLAEPEVPFLSSDEETVVQLMETQSKQGVKETVEEVVVPSCLLSESHAVLEDITSAVVRNAGNEEGAQPAMAVHMDMAKLGIEAVLATDAAQAAEHADAVVTRESEEVLVIPVHEAFGHVQNMANGPLAVQADGDVGQIDIASVGARSGTGPQRALFDLNLGCEGLDEEHVLQPAPNADRHILGAADARLNKDARASSGARPLSRGIARFAVPLKKSLLCAPAGRTKPPQFKKGSSSDSAHGDRRGPKPNQVGAVSQSVDDKAAARLMRAAGVIGENEQPTVESQLKFYGEFVAPMQGSKVADMRQVFGLPDVGAGSLQILAVDAEE</sequence>
<feature type="domain" description="CCHC-type" evidence="2">
    <location>
        <begin position="80"/>
        <end position="96"/>
    </location>
</feature>
<dbReference type="EMBL" id="OZ075113">
    <property type="protein sequence ID" value="CAL5019139.1"/>
    <property type="molecule type" value="Genomic_DNA"/>
</dbReference>
<gene>
    <name evidence="3" type="ORF">URODEC1_LOCUS74583</name>
</gene>
<feature type="domain" description="CCHC-type" evidence="2">
    <location>
        <begin position="61"/>
        <end position="77"/>
    </location>
</feature>
<proteinExistence type="predicted"/>
<dbReference type="SMART" id="SM00343">
    <property type="entry name" value="ZnF_C2HC"/>
    <property type="match status" value="2"/>
</dbReference>
<dbReference type="PANTHER" id="PTHR33087">
    <property type="entry name" value="OS07G0539200 PROTEIN"/>
    <property type="match status" value="1"/>
</dbReference>
<dbReference type="AlphaFoldDB" id="A0ABC9CFS9"/>
<keyword evidence="4" id="KW-1185">Reference proteome</keyword>
<organism evidence="3 4">
    <name type="scientific">Urochloa decumbens</name>
    <dbReference type="NCBI Taxonomy" id="240449"/>
    <lineage>
        <taxon>Eukaryota</taxon>
        <taxon>Viridiplantae</taxon>
        <taxon>Streptophyta</taxon>
        <taxon>Embryophyta</taxon>
        <taxon>Tracheophyta</taxon>
        <taxon>Spermatophyta</taxon>
        <taxon>Magnoliopsida</taxon>
        <taxon>Liliopsida</taxon>
        <taxon>Poales</taxon>
        <taxon>Poaceae</taxon>
        <taxon>PACMAD clade</taxon>
        <taxon>Panicoideae</taxon>
        <taxon>Panicodae</taxon>
        <taxon>Paniceae</taxon>
        <taxon>Melinidinae</taxon>
        <taxon>Urochloa</taxon>
    </lineage>
</organism>
<dbReference type="InterPro" id="IPR001878">
    <property type="entry name" value="Znf_CCHC"/>
</dbReference>
<dbReference type="InterPro" id="IPR036875">
    <property type="entry name" value="Znf_CCHC_sf"/>
</dbReference>